<feature type="binding site" evidence="4">
    <location>
        <position position="130"/>
    </location>
    <ligand>
        <name>a divalent metal cation</name>
        <dbReference type="ChEBI" id="CHEBI:60240"/>
        <label>2</label>
    </ligand>
</feature>
<evidence type="ECO:0000256" key="2">
    <source>
        <dbReference type="ARBA" id="ARBA00022723"/>
    </source>
</evidence>
<evidence type="ECO:0000256" key="4">
    <source>
        <dbReference type="PIRSR" id="PIRSR005902-1"/>
    </source>
</evidence>
<dbReference type="Proteomes" id="UP000263619">
    <property type="component" value="Chromosome"/>
</dbReference>
<dbReference type="GO" id="GO:0004536">
    <property type="term" value="F:DNA nuclease activity"/>
    <property type="evidence" value="ECO:0007669"/>
    <property type="project" value="InterPro"/>
</dbReference>
<dbReference type="AlphaFoldDB" id="A0A224AJF9"/>
<dbReference type="OrthoDB" id="9810005at2"/>
<evidence type="ECO:0000313" key="6">
    <source>
        <dbReference type="Proteomes" id="UP000263619"/>
    </source>
</evidence>
<dbReference type="CDD" id="cd01310">
    <property type="entry name" value="TatD_DNAse"/>
    <property type="match status" value="1"/>
</dbReference>
<organism evidence="5 6">
    <name type="scientific">Blattabacterium cuenoti STAT</name>
    <dbReference type="NCBI Taxonomy" id="1457030"/>
    <lineage>
        <taxon>Bacteria</taxon>
        <taxon>Pseudomonadati</taxon>
        <taxon>Bacteroidota</taxon>
        <taxon>Flavobacteriia</taxon>
        <taxon>Flavobacteriales</taxon>
        <taxon>Blattabacteriaceae</taxon>
        <taxon>Blattabacterium</taxon>
    </lineage>
</organism>
<dbReference type="GO" id="GO:0005829">
    <property type="term" value="C:cytosol"/>
    <property type="evidence" value="ECO:0007669"/>
    <property type="project" value="TreeGrafter"/>
</dbReference>
<dbReference type="PANTHER" id="PTHR46124">
    <property type="entry name" value="D-AMINOACYL-TRNA DEACYLASE"/>
    <property type="match status" value="1"/>
</dbReference>
<keyword evidence="3" id="KW-0378">Hydrolase</keyword>
<feature type="binding site" evidence="4">
    <location>
        <position position="9"/>
    </location>
    <ligand>
        <name>a divalent metal cation</name>
        <dbReference type="ChEBI" id="CHEBI:60240"/>
        <label>1</label>
    </ligand>
</feature>
<dbReference type="GO" id="GO:0016788">
    <property type="term" value="F:hydrolase activity, acting on ester bonds"/>
    <property type="evidence" value="ECO:0007669"/>
    <property type="project" value="InterPro"/>
</dbReference>
<dbReference type="EMBL" id="AP014608">
    <property type="protein sequence ID" value="BBA17042.1"/>
    <property type="molecule type" value="Genomic_DNA"/>
</dbReference>
<keyword evidence="2 4" id="KW-0479">Metal-binding</keyword>
<feature type="binding site" evidence="4">
    <location>
        <position position="7"/>
    </location>
    <ligand>
        <name>a divalent metal cation</name>
        <dbReference type="ChEBI" id="CHEBI:60240"/>
        <label>1</label>
    </ligand>
</feature>
<dbReference type="GO" id="GO:0046872">
    <property type="term" value="F:metal ion binding"/>
    <property type="evidence" value="ECO:0007669"/>
    <property type="project" value="UniProtKB-KW"/>
</dbReference>
<evidence type="ECO:0000256" key="1">
    <source>
        <dbReference type="ARBA" id="ARBA00009275"/>
    </source>
</evidence>
<comment type="similarity">
    <text evidence="1">Belongs to the metallo-dependent hydrolases superfamily. TatD-type hydrolase family.</text>
</comment>
<dbReference type="InterPro" id="IPR001130">
    <property type="entry name" value="TatD-like"/>
</dbReference>
<evidence type="ECO:0000256" key="3">
    <source>
        <dbReference type="ARBA" id="ARBA00022801"/>
    </source>
</evidence>
<dbReference type="InterPro" id="IPR032466">
    <property type="entry name" value="Metal_Hydrolase"/>
</dbReference>
<dbReference type="Gene3D" id="3.20.20.140">
    <property type="entry name" value="Metal-dependent hydrolases"/>
    <property type="match status" value="1"/>
</dbReference>
<protein>
    <submittedName>
        <fullName evidence="5">TatD-related desoxyribonuclease</fullName>
    </submittedName>
</protein>
<dbReference type="FunFam" id="3.20.20.140:FF:000005">
    <property type="entry name" value="TatD family hydrolase"/>
    <property type="match status" value="1"/>
</dbReference>
<accession>A0A224AJF9</accession>
<keyword evidence="6" id="KW-1185">Reference proteome</keyword>
<dbReference type="RefSeq" id="WP_119305335.1">
    <property type="nucleotide sequence ID" value="NZ_AP014608.1"/>
</dbReference>
<feature type="binding site" evidence="4">
    <location>
        <position position="204"/>
    </location>
    <ligand>
        <name>a divalent metal cation</name>
        <dbReference type="ChEBI" id="CHEBI:60240"/>
        <label>1</label>
    </ligand>
</feature>
<dbReference type="Pfam" id="PF01026">
    <property type="entry name" value="TatD_DNase"/>
    <property type="match status" value="1"/>
</dbReference>
<dbReference type="PANTHER" id="PTHR46124:SF4">
    <property type="entry name" value="HYDROLASE TATD"/>
    <property type="match status" value="1"/>
</dbReference>
<dbReference type="InterPro" id="IPR015991">
    <property type="entry name" value="TatD/YcfH-like"/>
</dbReference>
<dbReference type="SUPFAM" id="SSF51556">
    <property type="entry name" value="Metallo-dependent hydrolases"/>
    <property type="match status" value="1"/>
</dbReference>
<name>A0A224AJF9_9FLAO</name>
<dbReference type="PIRSF" id="PIRSF005902">
    <property type="entry name" value="DNase_TatD"/>
    <property type="match status" value="1"/>
</dbReference>
<proteinExistence type="inferred from homology"/>
<dbReference type="PROSITE" id="PS01090">
    <property type="entry name" value="TATD_2"/>
    <property type="match status" value="1"/>
</dbReference>
<gene>
    <name evidence="5" type="primary">tatD</name>
    <name evidence="5" type="ORF">STAT_101</name>
</gene>
<feature type="binding site" evidence="4">
    <location>
        <position position="155"/>
    </location>
    <ligand>
        <name>a divalent metal cation</name>
        <dbReference type="ChEBI" id="CHEBI:60240"/>
        <label>2</label>
    </ligand>
</feature>
<sequence>MKITDTHTHLYMKEFDEDINYVIQNAFHKGINRFLLPSIDSSNIPNILKLEKKYPNICFSMIGLHPNKVNPYSLEKELQNIKTWLYKHSFISIGEIGMDLLENKFIYEQEYAFQTQIKWAKQRKLPIIIHCRKAFDQVFHILSKEKNSFLKGVFHCFSGTLEQARKIIDFGIKLGIGGIITFKNSDISKFLHEISLNHLVLETDSPYLSPHPLRGKRNEPKNLRIILRKLSKIYSMSEDKIADIIHWNVEELFFTPF</sequence>
<dbReference type="NCBIfam" id="TIGR00010">
    <property type="entry name" value="YchF/TatD family DNA exonuclease"/>
    <property type="match status" value="1"/>
</dbReference>
<reference evidence="5 6" key="1">
    <citation type="submission" date="2014-06" db="EMBL/GenBank/DDBJ databases">
        <title>Genome sequence of the intracellular symbiont Blattabacterium cuenoti, strain STAT from the wood feeding cockroach Salganea taiwanensis taiwanensis.</title>
        <authorList>
            <person name="Kinjo Y."/>
            <person name="Ohkuma M."/>
            <person name="Tokuda G."/>
        </authorList>
    </citation>
    <scope>NUCLEOTIDE SEQUENCE [LARGE SCALE GENOMIC DNA]</scope>
    <source>
        <strain evidence="5 6">STAT</strain>
    </source>
</reference>
<evidence type="ECO:0000313" key="5">
    <source>
        <dbReference type="EMBL" id="BBA17042.1"/>
    </source>
</evidence>
<dbReference type="InterPro" id="IPR018228">
    <property type="entry name" value="DNase_TatD-rel_CS"/>
</dbReference>
<feature type="binding site" evidence="4">
    <location>
        <position position="95"/>
    </location>
    <ligand>
        <name>a divalent metal cation</name>
        <dbReference type="ChEBI" id="CHEBI:60240"/>
        <label>1</label>
    </ligand>
</feature>